<dbReference type="SMART" id="SM00397">
    <property type="entry name" value="t_SNARE"/>
    <property type="match status" value="1"/>
</dbReference>
<evidence type="ECO:0000256" key="9">
    <source>
        <dbReference type="SAM" id="Coils"/>
    </source>
</evidence>
<dbReference type="GO" id="GO:0006890">
    <property type="term" value="P:retrograde vesicle-mediated transport, Golgi to endoplasmic reticulum"/>
    <property type="evidence" value="ECO:0007669"/>
    <property type="project" value="TreeGrafter"/>
</dbReference>
<comment type="subcellular location">
    <subcellularLocation>
        <location evidence="1">Membrane</location>
        <topology evidence="1">Single-pass type IV membrane protein</topology>
    </subcellularLocation>
</comment>
<name>A0AA35JLX9_SACUV</name>
<dbReference type="PANTHER" id="PTHR15959">
    <property type="entry name" value="SYNTAXIN-18"/>
    <property type="match status" value="1"/>
</dbReference>
<feature type="domain" description="T-SNARE coiled-coil homology" evidence="10">
    <location>
        <begin position="256"/>
        <end position="318"/>
    </location>
</feature>
<dbReference type="GO" id="GO:0061025">
    <property type="term" value="P:membrane fusion"/>
    <property type="evidence" value="ECO:0007669"/>
    <property type="project" value="UniProtKB-ARBA"/>
</dbReference>
<proteinExistence type="inferred from homology"/>
<dbReference type="AlphaFoldDB" id="A0AA35JLX9"/>
<keyword evidence="5" id="KW-0653">Protein transport</keyword>
<keyword evidence="3" id="KW-0813">Transport</keyword>
<evidence type="ECO:0000256" key="4">
    <source>
        <dbReference type="ARBA" id="ARBA00022692"/>
    </source>
</evidence>
<evidence type="ECO:0000256" key="5">
    <source>
        <dbReference type="ARBA" id="ARBA00022927"/>
    </source>
</evidence>
<evidence type="ECO:0000313" key="11">
    <source>
        <dbReference type="EMBL" id="CAI4064078.1"/>
    </source>
</evidence>
<feature type="coiled-coil region" evidence="9">
    <location>
        <begin position="223"/>
        <end position="265"/>
    </location>
</feature>
<dbReference type="GO" id="GO:0005783">
    <property type="term" value="C:endoplasmic reticulum"/>
    <property type="evidence" value="ECO:0007669"/>
    <property type="project" value="TreeGrafter"/>
</dbReference>
<dbReference type="EMBL" id="OX365919">
    <property type="protein sequence ID" value="CAI4064078.1"/>
    <property type="molecule type" value="Genomic_DNA"/>
</dbReference>
<evidence type="ECO:0000313" key="12">
    <source>
        <dbReference type="Proteomes" id="UP001162090"/>
    </source>
</evidence>
<dbReference type="FunFam" id="1.20.5.110:FF:000082">
    <property type="entry name" value="t-SNARE (ER)"/>
    <property type="match status" value="1"/>
</dbReference>
<keyword evidence="7 9" id="KW-0175">Coiled coil</keyword>
<dbReference type="GO" id="GO:0031201">
    <property type="term" value="C:SNARE complex"/>
    <property type="evidence" value="ECO:0007669"/>
    <property type="project" value="TreeGrafter"/>
</dbReference>
<dbReference type="InterPro" id="IPR000727">
    <property type="entry name" value="T_SNARE_dom"/>
</dbReference>
<keyword evidence="6" id="KW-1133">Transmembrane helix</keyword>
<gene>
    <name evidence="11" type="primary">SUVC08G1140</name>
    <name evidence="11" type="ORF">SUVC_08G1140</name>
</gene>
<keyword evidence="8" id="KW-0472">Membrane</keyword>
<dbReference type="Gene3D" id="1.20.5.110">
    <property type="match status" value="1"/>
</dbReference>
<evidence type="ECO:0000256" key="3">
    <source>
        <dbReference type="ARBA" id="ARBA00022448"/>
    </source>
</evidence>
<evidence type="ECO:0000256" key="2">
    <source>
        <dbReference type="ARBA" id="ARBA00009063"/>
    </source>
</evidence>
<dbReference type="SUPFAM" id="SSF58038">
    <property type="entry name" value="SNARE fusion complex"/>
    <property type="match status" value="1"/>
</dbReference>
<organism evidence="11 12">
    <name type="scientific">Saccharomyces uvarum</name>
    <name type="common">Yeast</name>
    <name type="synonym">Saccharomyces bayanus var. uvarum</name>
    <dbReference type="NCBI Taxonomy" id="230603"/>
    <lineage>
        <taxon>Eukaryota</taxon>
        <taxon>Fungi</taxon>
        <taxon>Dikarya</taxon>
        <taxon>Ascomycota</taxon>
        <taxon>Saccharomycotina</taxon>
        <taxon>Saccharomycetes</taxon>
        <taxon>Saccharomycetales</taxon>
        <taxon>Saccharomycetaceae</taxon>
        <taxon>Saccharomyces</taxon>
    </lineage>
</organism>
<evidence type="ECO:0000259" key="10">
    <source>
        <dbReference type="PROSITE" id="PS50192"/>
    </source>
</evidence>
<protein>
    <recommendedName>
        <fullName evidence="10">t-SNARE coiled-coil homology domain-containing protein</fullName>
    </recommendedName>
</protein>
<evidence type="ECO:0000256" key="1">
    <source>
        <dbReference type="ARBA" id="ARBA00004211"/>
    </source>
</evidence>
<dbReference type="Proteomes" id="UP001162090">
    <property type="component" value="Chromosome 8"/>
</dbReference>
<sequence>MSNLTPLFQKYVTVIEETRKEQNPNYIDDDVKDEKQNLVDTDEIRELVNDSFIKECAKLLKSLIELNKVIKQIEKNYLDDLNMSDVEKDEFDMECRLQIQQYFKKFEFLENYEMERHSLMIKKLQSKPHKWSNLLSNKNKTFKNVVHPQDVEKGVHEFRLGVLRCLNLWIKYVSSKFTSIQQERLILENKMNFNSTPVPTSSKNVEDLPADAIDISVSQTAPVETVQDEVKHYEETISKLSQQQLQVLETEHSELLNQKNEQLKKIDTINKTILDVVNIQNELSNHLTVQSQNINLMLNNQDDIEINIKKGNNELRKAKRAAGRTAKMTTYGAIIMGIFILLLDYVG</sequence>
<dbReference type="Pfam" id="PF10496">
    <property type="entry name" value="Syntaxin-18_N"/>
    <property type="match status" value="1"/>
</dbReference>
<dbReference type="InterPro" id="IPR019529">
    <property type="entry name" value="Syntaxin-18_N"/>
</dbReference>
<dbReference type="PANTHER" id="PTHR15959:SF0">
    <property type="entry name" value="SYNTAXIN-18"/>
    <property type="match status" value="1"/>
</dbReference>
<keyword evidence="4" id="KW-0812">Transmembrane</keyword>
<accession>A0AA35JLX9</accession>
<evidence type="ECO:0000256" key="7">
    <source>
        <dbReference type="ARBA" id="ARBA00023054"/>
    </source>
</evidence>
<evidence type="ECO:0000256" key="6">
    <source>
        <dbReference type="ARBA" id="ARBA00022989"/>
    </source>
</evidence>
<dbReference type="GO" id="GO:0015031">
    <property type="term" value="P:protein transport"/>
    <property type="evidence" value="ECO:0007669"/>
    <property type="project" value="UniProtKB-KW"/>
</dbReference>
<dbReference type="PROSITE" id="PS50192">
    <property type="entry name" value="T_SNARE"/>
    <property type="match status" value="1"/>
</dbReference>
<evidence type="ECO:0000256" key="8">
    <source>
        <dbReference type="ARBA" id="ARBA00023136"/>
    </source>
</evidence>
<reference evidence="11" key="1">
    <citation type="submission" date="2022-10" db="EMBL/GenBank/DDBJ databases">
        <authorList>
            <person name="Byrne P K."/>
        </authorList>
    </citation>
    <scope>NUCLEOTIDE SEQUENCE</scope>
    <source>
        <strain evidence="11">CBS7001</strain>
    </source>
</reference>
<comment type="similarity">
    <text evidence="2">Belongs to the syntaxin family.</text>
</comment>